<dbReference type="Proteomes" id="UP000825935">
    <property type="component" value="Chromosome 1"/>
</dbReference>
<organism evidence="1 2">
    <name type="scientific">Ceratopteris richardii</name>
    <name type="common">Triangle waterfern</name>
    <dbReference type="NCBI Taxonomy" id="49495"/>
    <lineage>
        <taxon>Eukaryota</taxon>
        <taxon>Viridiplantae</taxon>
        <taxon>Streptophyta</taxon>
        <taxon>Embryophyta</taxon>
        <taxon>Tracheophyta</taxon>
        <taxon>Polypodiopsida</taxon>
        <taxon>Polypodiidae</taxon>
        <taxon>Polypodiales</taxon>
        <taxon>Pteridineae</taxon>
        <taxon>Pteridaceae</taxon>
        <taxon>Parkerioideae</taxon>
        <taxon>Ceratopteris</taxon>
    </lineage>
</organism>
<gene>
    <name evidence="1" type="ORF">KP509_01G057500</name>
</gene>
<dbReference type="OrthoDB" id="1721053at2759"/>
<dbReference type="EMBL" id="CM035406">
    <property type="protein sequence ID" value="KAH7446460.1"/>
    <property type="molecule type" value="Genomic_DNA"/>
</dbReference>
<evidence type="ECO:0000313" key="1">
    <source>
        <dbReference type="EMBL" id="KAH7446460.1"/>
    </source>
</evidence>
<reference evidence="1" key="1">
    <citation type="submission" date="2021-08" db="EMBL/GenBank/DDBJ databases">
        <title>WGS assembly of Ceratopteris richardii.</title>
        <authorList>
            <person name="Marchant D.B."/>
            <person name="Chen G."/>
            <person name="Jenkins J."/>
            <person name="Shu S."/>
            <person name="Leebens-Mack J."/>
            <person name="Grimwood J."/>
            <person name="Schmutz J."/>
            <person name="Soltis P."/>
            <person name="Soltis D."/>
            <person name="Chen Z.-H."/>
        </authorList>
    </citation>
    <scope>NUCLEOTIDE SEQUENCE</scope>
    <source>
        <strain evidence="1">Whitten #5841</strain>
        <tissue evidence="1">Leaf</tissue>
    </source>
</reference>
<accession>A0A8T2VGU4</accession>
<sequence>MFNALATALHGSICAAINIHRLRLGLLGSFHRLSRVEPWDLTADLRSHLQMLYAQSFWITLASPVLPWLLAQS</sequence>
<evidence type="ECO:0000313" key="2">
    <source>
        <dbReference type="Proteomes" id="UP000825935"/>
    </source>
</evidence>
<proteinExistence type="predicted"/>
<protein>
    <submittedName>
        <fullName evidence="1">Uncharacterized protein</fullName>
    </submittedName>
</protein>
<comment type="caution">
    <text evidence="1">The sequence shown here is derived from an EMBL/GenBank/DDBJ whole genome shotgun (WGS) entry which is preliminary data.</text>
</comment>
<keyword evidence="2" id="KW-1185">Reference proteome</keyword>
<dbReference type="AlphaFoldDB" id="A0A8T2VGU4"/>
<name>A0A8T2VGU4_CERRI</name>